<evidence type="ECO:0000313" key="3">
    <source>
        <dbReference type="EMBL" id="CAL6115746.1"/>
    </source>
</evidence>
<feature type="transmembrane region" description="Helical" evidence="1">
    <location>
        <begin position="464"/>
        <end position="489"/>
    </location>
</feature>
<evidence type="ECO:0000313" key="4">
    <source>
        <dbReference type="Proteomes" id="UP001642409"/>
    </source>
</evidence>
<protein>
    <recommendedName>
        <fullName evidence="5">Transmembrane protein</fullName>
    </recommendedName>
</protein>
<evidence type="ECO:0000256" key="1">
    <source>
        <dbReference type="SAM" id="Phobius"/>
    </source>
</evidence>
<sequence>MLCIKIAYALLVLTMKEIPECYVEESSLEYRPNINQLVINLVSGNLAACNKFPDGIDVNVTLGEVNPVNPLNFVPPISRTITNFNYKTTTQLFINTVLYKYSNVPDLSAFQFTQVFVEIYSYAEITTISINKFSESRSSLTDCFYANTSINIEPTFLHVHLHATGLCQLQITHMANLQILSSGEIIDFPVSSNPDLQLLKLNYAANVAFYIVLPGAYMYLWSASVIKSRVQLDNSNSEIEFQFNSITFESVSNLFTVQELSRADGGFYVRINQNAAVMSSFVSSIGLYDSFQFRANFVDQAFVLSRTFKQFDPTNQLYFINCSVGSESEQCFSQHQLMQKSVVSAVLELVFYQDQTVLKVQKTELAVKQSIFQQIIINKNGIAFVNATEKITSSNVKVTLSKVINDQIVLDQNCVFNLKEVIVDWSGKTLSQNERLVIKYEINDKQYQSIVHEVDWDDYQRMTIVATVIGAGSTIFCVVVTVIGVGRVSRNIKQMKKKRNNVNI</sequence>
<evidence type="ECO:0008006" key="5">
    <source>
        <dbReference type="Google" id="ProtNLM"/>
    </source>
</evidence>
<reference evidence="3 4" key="2">
    <citation type="submission" date="2024-07" db="EMBL/GenBank/DDBJ databases">
        <authorList>
            <person name="Akdeniz Z."/>
        </authorList>
    </citation>
    <scope>NUCLEOTIDE SEQUENCE [LARGE SCALE GENOMIC DNA]</scope>
</reference>
<name>A0AA86P9J8_9EUKA</name>
<comment type="caution">
    <text evidence="2">The sequence shown here is derived from an EMBL/GenBank/DDBJ whole genome shotgun (WGS) entry which is preliminary data.</text>
</comment>
<organism evidence="2">
    <name type="scientific">Hexamita inflata</name>
    <dbReference type="NCBI Taxonomy" id="28002"/>
    <lineage>
        <taxon>Eukaryota</taxon>
        <taxon>Metamonada</taxon>
        <taxon>Diplomonadida</taxon>
        <taxon>Hexamitidae</taxon>
        <taxon>Hexamitinae</taxon>
        <taxon>Hexamita</taxon>
    </lineage>
</organism>
<accession>A0AA86P9J8</accession>
<dbReference type="EMBL" id="CATOUU010000532">
    <property type="protein sequence ID" value="CAI9933456.1"/>
    <property type="molecule type" value="Genomic_DNA"/>
</dbReference>
<keyword evidence="1" id="KW-0472">Membrane</keyword>
<dbReference type="EMBL" id="CAXDID020000912">
    <property type="protein sequence ID" value="CAL6115746.1"/>
    <property type="molecule type" value="Genomic_DNA"/>
</dbReference>
<keyword evidence="1" id="KW-0812">Transmembrane</keyword>
<dbReference type="AlphaFoldDB" id="A0AA86P9J8"/>
<dbReference type="Proteomes" id="UP001642409">
    <property type="component" value="Unassembled WGS sequence"/>
</dbReference>
<reference evidence="2" key="1">
    <citation type="submission" date="2023-06" db="EMBL/GenBank/DDBJ databases">
        <authorList>
            <person name="Kurt Z."/>
        </authorList>
    </citation>
    <scope>NUCLEOTIDE SEQUENCE</scope>
</reference>
<keyword evidence="4" id="KW-1185">Reference proteome</keyword>
<evidence type="ECO:0000313" key="2">
    <source>
        <dbReference type="EMBL" id="CAI9933456.1"/>
    </source>
</evidence>
<keyword evidence="1" id="KW-1133">Transmembrane helix</keyword>
<proteinExistence type="predicted"/>
<gene>
    <name evidence="2" type="ORF">HINF_LOCUS21101</name>
    <name evidence="3" type="ORF">HINF_LOCUS78761</name>
</gene>